<dbReference type="CDD" id="cd14241">
    <property type="entry name" value="PAD"/>
    <property type="match status" value="1"/>
</dbReference>
<protein>
    <submittedName>
        <fullName evidence="2">Phenolic acid decarboxylase</fullName>
    </submittedName>
</protein>
<accession>A0A2D0AXA2</accession>
<comment type="caution">
    <text evidence="2">The sequence shown here is derived from an EMBL/GenBank/DDBJ whole genome shotgun (WGS) entry which is preliminary data.</text>
</comment>
<evidence type="ECO:0000313" key="2">
    <source>
        <dbReference type="EMBL" id="OWV11559.1"/>
    </source>
</evidence>
<dbReference type="InterPro" id="IPR008729">
    <property type="entry name" value="PA_de_COase"/>
</dbReference>
<evidence type="ECO:0000313" key="3">
    <source>
        <dbReference type="Proteomes" id="UP000197174"/>
    </source>
</evidence>
<dbReference type="AlphaFoldDB" id="A0A2D0AXA2"/>
<keyword evidence="3" id="KW-1185">Reference proteome</keyword>
<dbReference type="Gene3D" id="2.40.128.20">
    <property type="match status" value="1"/>
</dbReference>
<dbReference type="RefSeq" id="WP_088642519.1">
    <property type="nucleotide sequence ID" value="NZ_CBDRBW010000021.1"/>
</dbReference>
<dbReference type="GO" id="GO:0016831">
    <property type="term" value="F:carboxy-lyase activity"/>
    <property type="evidence" value="ECO:0007669"/>
    <property type="project" value="InterPro"/>
</dbReference>
<dbReference type="Pfam" id="PF05870">
    <property type="entry name" value="PA_decarbox"/>
    <property type="match status" value="1"/>
</dbReference>
<reference evidence="2 3" key="1">
    <citation type="submission" date="2017-03" db="EMBL/GenBank/DDBJ databases">
        <title>Whole genome sequence of Micromonospora wenchangensis, isolated from mangrove soil.</title>
        <authorList>
            <person name="Yang H."/>
        </authorList>
    </citation>
    <scope>NUCLEOTIDE SEQUENCE [LARGE SCALE GENOMIC DNA]</scope>
    <source>
        <strain evidence="2 3">CCTCC AA 2012002</strain>
    </source>
</reference>
<name>A0A2D0AXA2_9ACTN</name>
<dbReference type="Proteomes" id="UP000197174">
    <property type="component" value="Unassembled WGS sequence"/>
</dbReference>
<evidence type="ECO:0000256" key="1">
    <source>
        <dbReference type="SAM" id="MobiDB-lite"/>
    </source>
</evidence>
<dbReference type="PANTHER" id="PTHR40087:SF1">
    <property type="entry name" value="PHENOLIC ACID DECARBOXYLASE PADC"/>
    <property type="match status" value="1"/>
</dbReference>
<dbReference type="EMBL" id="MZMV01000005">
    <property type="protein sequence ID" value="OWV11559.1"/>
    <property type="molecule type" value="Genomic_DNA"/>
</dbReference>
<feature type="region of interest" description="Disordered" evidence="1">
    <location>
        <begin position="146"/>
        <end position="168"/>
    </location>
</feature>
<dbReference type="InterPro" id="IPR012674">
    <property type="entry name" value="Calycin"/>
</dbReference>
<dbReference type="SUPFAM" id="SSF50814">
    <property type="entry name" value="Lipocalins"/>
    <property type="match status" value="1"/>
</dbReference>
<sequence length="168" mass="19307">MTRTPVEVAGIVGRHLIYTYANGWQYEMYVKNATTIDYRIHSGMVGGRWVKDQKVDLAALAPDVYAVSWTEPTGTSVCVTIMPERRRLRGVIFFPSWVHEHPERTVLFQNDHLERMRRYRDDGPTYPVHVVAEFADITFVESCGTDDDTVIDRPPHQLPAGYADRRNP</sequence>
<organism evidence="2 3">
    <name type="scientific">Micromonospora wenchangensis</name>
    <dbReference type="NCBI Taxonomy" id="1185415"/>
    <lineage>
        <taxon>Bacteria</taxon>
        <taxon>Bacillati</taxon>
        <taxon>Actinomycetota</taxon>
        <taxon>Actinomycetes</taxon>
        <taxon>Micromonosporales</taxon>
        <taxon>Micromonosporaceae</taxon>
        <taxon>Micromonospora</taxon>
    </lineage>
</organism>
<gene>
    <name evidence="2" type="ORF">B5D80_04525</name>
</gene>
<proteinExistence type="predicted"/>
<dbReference type="PANTHER" id="PTHR40087">
    <property type="entry name" value="PHENOLIC ACID DECARBOXYLASE PADC"/>
    <property type="match status" value="1"/>
</dbReference>